<keyword evidence="8" id="KW-1185">Reference proteome</keyword>
<evidence type="ECO:0000313" key="7">
    <source>
        <dbReference type="EMBL" id="CAB1421576.1"/>
    </source>
</evidence>
<reference evidence="7" key="1">
    <citation type="submission" date="2020-03" db="EMBL/GenBank/DDBJ databases">
        <authorList>
            <person name="Weist P."/>
        </authorList>
    </citation>
    <scope>NUCLEOTIDE SEQUENCE</scope>
</reference>
<evidence type="ECO:0000256" key="1">
    <source>
        <dbReference type="ARBA" id="ARBA00005298"/>
    </source>
</evidence>
<dbReference type="AlphaFoldDB" id="A0A9N7YDD9"/>
<evidence type="ECO:0000256" key="4">
    <source>
        <dbReference type="ARBA" id="ARBA00042071"/>
    </source>
</evidence>
<dbReference type="GO" id="GO:0002031">
    <property type="term" value="P:G protein-coupled receptor internalization"/>
    <property type="evidence" value="ECO:0007669"/>
    <property type="project" value="TreeGrafter"/>
</dbReference>
<accession>A0A9N7YDD9</accession>
<dbReference type="EMBL" id="CADEAL010000532">
    <property type="protein sequence ID" value="CAB1421576.1"/>
    <property type="molecule type" value="Genomic_DNA"/>
</dbReference>
<comment type="caution">
    <text evidence="7">The sequence shown here is derived from an EMBL/GenBank/DDBJ whole genome shotgun (WGS) entry which is preliminary data.</text>
</comment>
<evidence type="ECO:0000256" key="2">
    <source>
        <dbReference type="ARBA" id="ARBA00040206"/>
    </source>
</evidence>
<feature type="domain" description="Arrestin C-terminal-like" evidence="6">
    <location>
        <begin position="218"/>
        <end position="371"/>
    </location>
</feature>
<evidence type="ECO:0000256" key="5">
    <source>
        <dbReference type="SAM" id="MobiDB-lite"/>
    </source>
</evidence>
<dbReference type="InterPro" id="IPR000698">
    <property type="entry name" value="Arrestin"/>
</dbReference>
<organism evidence="7 8">
    <name type="scientific">Pleuronectes platessa</name>
    <name type="common">European plaice</name>
    <dbReference type="NCBI Taxonomy" id="8262"/>
    <lineage>
        <taxon>Eukaryota</taxon>
        <taxon>Metazoa</taxon>
        <taxon>Chordata</taxon>
        <taxon>Craniata</taxon>
        <taxon>Vertebrata</taxon>
        <taxon>Euteleostomi</taxon>
        <taxon>Actinopterygii</taxon>
        <taxon>Neopterygii</taxon>
        <taxon>Teleostei</taxon>
        <taxon>Neoteleostei</taxon>
        <taxon>Acanthomorphata</taxon>
        <taxon>Carangaria</taxon>
        <taxon>Pleuronectiformes</taxon>
        <taxon>Pleuronectoidei</taxon>
        <taxon>Pleuronectidae</taxon>
        <taxon>Pleuronectes</taxon>
    </lineage>
</organism>
<dbReference type="InterPro" id="IPR014756">
    <property type="entry name" value="Ig_E-set"/>
</dbReference>
<dbReference type="Gene3D" id="2.60.40.840">
    <property type="match status" value="2"/>
</dbReference>
<dbReference type="GO" id="GO:0001917">
    <property type="term" value="C:photoreceptor inner segment"/>
    <property type="evidence" value="ECO:0007669"/>
    <property type="project" value="TreeGrafter"/>
</dbReference>
<dbReference type="Gene3D" id="2.60.40.640">
    <property type="match status" value="1"/>
</dbReference>
<sequence>MSPRNVVFKKICKDKSVGVYMGKRDFVDRVDSVDPVDGVILIDPEALQGRKVFVTLSCTFRYGRDDMDVMGIAFRRELYLATRQVYPPLQDREKGVHTKSQARLLRKLGDKAYPFFFEMKDGRKKDDMREVESAFSMKAFILMLPDNLPCSVAMQPTPHDAGKQCAVEFEIKAFSAESQDSKVRKRSSVTLTLRKVQFAPESEAVAPSVETTRDFVMSDKPLHVKASLDREMYYHGECIKVHVSVTNNSSKNIKNIIVSVDQVSNVVLYSNDSYIKSVAIEEFGDSVSAGATLQKTYTLLPLLANNRERKGIALDGKLKHEDTNLASSSIVKEGVLKEVLGIMVSYRVMVKLIVGGEVGLEVPFKLMHPKPDAVKESEMEEEMVFQEFKRSYLKGMIDDEDEDGNVSGGDDMAPKEK</sequence>
<dbReference type="SUPFAM" id="SSF81296">
    <property type="entry name" value="E set domains"/>
    <property type="match status" value="2"/>
</dbReference>
<dbReference type="InterPro" id="IPR014752">
    <property type="entry name" value="Arrestin-like_C"/>
</dbReference>
<dbReference type="PROSITE" id="PS00295">
    <property type="entry name" value="ARRESTINS"/>
    <property type="match status" value="1"/>
</dbReference>
<dbReference type="InterPro" id="IPR017864">
    <property type="entry name" value="Arrestin_CS"/>
</dbReference>
<name>A0A9N7YDD9_PLEPL</name>
<proteinExistence type="inferred from homology"/>
<evidence type="ECO:0000256" key="3">
    <source>
        <dbReference type="ARBA" id="ARBA00041305"/>
    </source>
</evidence>
<dbReference type="PANTHER" id="PTHR11792:SF15">
    <property type="entry name" value="S-ARRESTIN"/>
    <property type="match status" value="1"/>
</dbReference>
<dbReference type="Pfam" id="PF00339">
    <property type="entry name" value="Arrestin_N"/>
    <property type="match status" value="1"/>
</dbReference>
<gene>
    <name evidence="7" type="ORF">PLEPLA_LOCUS9463</name>
</gene>
<dbReference type="GO" id="GO:0007399">
    <property type="term" value="P:nervous system development"/>
    <property type="evidence" value="ECO:0007669"/>
    <property type="project" value="UniProtKB-ARBA"/>
</dbReference>
<dbReference type="InterPro" id="IPR011021">
    <property type="entry name" value="Arrestin-like_N"/>
</dbReference>
<comment type="similarity">
    <text evidence="1">Belongs to the arrestin family.</text>
</comment>
<dbReference type="InterPro" id="IPR011022">
    <property type="entry name" value="Arrestin_C-like"/>
</dbReference>
<dbReference type="InterPro" id="IPR014753">
    <property type="entry name" value="Arrestin_N"/>
</dbReference>
<dbReference type="Pfam" id="PF02752">
    <property type="entry name" value="Arrestin_C"/>
    <property type="match status" value="1"/>
</dbReference>
<dbReference type="PANTHER" id="PTHR11792">
    <property type="entry name" value="ARRESTIN"/>
    <property type="match status" value="1"/>
</dbReference>
<dbReference type="FunFam" id="2.60.40.640:FF:000011">
    <property type="entry name" value="S-arrestin isoform X2"/>
    <property type="match status" value="1"/>
</dbReference>
<evidence type="ECO:0000313" key="8">
    <source>
        <dbReference type="Proteomes" id="UP001153269"/>
    </source>
</evidence>
<evidence type="ECO:0000259" key="6">
    <source>
        <dbReference type="SMART" id="SM01017"/>
    </source>
</evidence>
<protein>
    <recommendedName>
        <fullName evidence="2">S-arrestin</fullName>
    </recommendedName>
    <alternativeName>
        <fullName evidence="4">Retinal S-antigen</fullName>
    </alternativeName>
    <alternativeName>
        <fullName evidence="3">Rod photoreceptor arrestin</fullName>
    </alternativeName>
</protein>
<dbReference type="Proteomes" id="UP001153269">
    <property type="component" value="Unassembled WGS sequence"/>
</dbReference>
<dbReference type="GO" id="GO:0001750">
    <property type="term" value="C:photoreceptor outer segment"/>
    <property type="evidence" value="ECO:0007669"/>
    <property type="project" value="TreeGrafter"/>
</dbReference>
<dbReference type="GO" id="GO:0007165">
    <property type="term" value="P:signal transduction"/>
    <property type="evidence" value="ECO:0007669"/>
    <property type="project" value="InterPro"/>
</dbReference>
<dbReference type="PRINTS" id="PR00309">
    <property type="entry name" value="ARRESTIN"/>
</dbReference>
<dbReference type="GO" id="GO:0001664">
    <property type="term" value="F:G protein-coupled receptor binding"/>
    <property type="evidence" value="ECO:0007669"/>
    <property type="project" value="TreeGrafter"/>
</dbReference>
<dbReference type="SMART" id="SM01017">
    <property type="entry name" value="Arrestin_C"/>
    <property type="match status" value="1"/>
</dbReference>
<feature type="region of interest" description="Disordered" evidence="5">
    <location>
        <begin position="397"/>
        <end position="417"/>
    </location>
</feature>